<keyword evidence="1" id="KW-0472">Membrane</keyword>
<gene>
    <name evidence="2" type="ORF">C8P68_106112</name>
</gene>
<protein>
    <recommendedName>
        <fullName evidence="4">Oxygen tolerance protein BatD</fullName>
    </recommendedName>
</protein>
<dbReference type="OrthoDB" id="9807384at2"/>
<evidence type="ECO:0000313" key="3">
    <source>
        <dbReference type="Proteomes" id="UP000244168"/>
    </source>
</evidence>
<keyword evidence="1" id="KW-0812">Transmembrane</keyword>
<dbReference type="RefSeq" id="WP_107829639.1">
    <property type="nucleotide sequence ID" value="NZ_CP160205.1"/>
</dbReference>
<accession>A0A2T5J6W2</accession>
<feature type="transmembrane region" description="Helical" evidence="1">
    <location>
        <begin position="161"/>
        <end position="181"/>
    </location>
</feature>
<evidence type="ECO:0000313" key="2">
    <source>
        <dbReference type="EMBL" id="PTQ94898.1"/>
    </source>
</evidence>
<dbReference type="Proteomes" id="UP000244168">
    <property type="component" value="Unassembled WGS sequence"/>
</dbReference>
<evidence type="ECO:0000256" key="1">
    <source>
        <dbReference type="SAM" id="Phobius"/>
    </source>
</evidence>
<dbReference type="EMBL" id="QAOQ01000006">
    <property type="protein sequence ID" value="PTQ94898.1"/>
    <property type="molecule type" value="Genomic_DNA"/>
</dbReference>
<evidence type="ECO:0008006" key="4">
    <source>
        <dbReference type="Google" id="ProtNLM"/>
    </source>
</evidence>
<comment type="caution">
    <text evidence="2">The sequence shown here is derived from an EMBL/GenBank/DDBJ whole genome shotgun (WGS) entry which is preliminary data.</text>
</comment>
<name>A0A2T5J6W2_9SPHI</name>
<organism evidence="2 3">
    <name type="scientific">Mucilaginibacter yixingensis</name>
    <dbReference type="NCBI Taxonomy" id="1295612"/>
    <lineage>
        <taxon>Bacteria</taxon>
        <taxon>Pseudomonadati</taxon>
        <taxon>Bacteroidota</taxon>
        <taxon>Sphingobacteriia</taxon>
        <taxon>Sphingobacteriales</taxon>
        <taxon>Sphingobacteriaceae</taxon>
        <taxon>Mucilaginibacter</taxon>
    </lineage>
</organism>
<dbReference type="InterPro" id="IPR025738">
    <property type="entry name" value="BatD"/>
</dbReference>
<reference evidence="2 3" key="1">
    <citation type="submission" date="2018-04" db="EMBL/GenBank/DDBJ databases">
        <title>Genomic Encyclopedia of Archaeal and Bacterial Type Strains, Phase II (KMG-II): from individual species to whole genera.</title>
        <authorList>
            <person name="Goeker M."/>
        </authorList>
    </citation>
    <scope>NUCLEOTIDE SEQUENCE [LARGE SCALE GENOMIC DNA]</scope>
    <source>
        <strain evidence="2 3">DSM 26809</strain>
    </source>
</reference>
<keyword evidence="1" id="KW-1133">Transmembrane helix</keyword>
<sequence>MKSFLKYPLLILLSLTFGLKVFAQAPLVTAKIDSPVIKIGQQTLLHFFIHGPRNAPIGYPALKDSLTSKVLIVRPDKTDTVTDSNEPGQQIIRRNYVITSFDEGSYTIPPVKFKIGNDTVATEPITLEVKTVKVDTTKAIYDIKQPLAVPYTLWDWLRDNWPFVVIPLLIIALIAGIVLYLKNRKKKEPIVVAPPKPAVPPHIATINRLNELRDKKLWQMDFIKEYHVELTDIIRDYLTIRYGIAAQEKTTDEILTALRHNLDQADYTRLQQMFVLADLVKFAKAKPVAAENEQSMDNAIAFVKSVQPKVEPPKQQEGGAADGVV</sequence>
<dbReference type="Pfam" id="PF13584">
    <property type="entry name" value="BatD"/>
    <property type="match status" value="1"/>
</dbReference>
<keyword evidence="3" id="KW-1185">Reference proteome</keyword>
<dbReference type="AlphaFoldDB" id="A0A2T5J6W2"/>
<proteinExistence type="predicted"/>